<gene>
    <name evidence="5" type="ORF">PF001_g32582</name>
    <name evidence="4" type="ORF">PF002_g32768</name>
    <name evidence="3" type="ORF">PF007_g31161</name>
    <name evidence="6" type="ORF">PF008_g31131</name>
    <name evidence="2" type="ORF">PF009_g31639</name>
</gene>
<protein>
    <recommendedName>
        <fullName evidence="12">Pectate lyase</fullName>
    </recommendedName>
</protein>
<evidence type="ECO:0000313" key="6">
    <source>
        <dbReference type="EMBL" id="KAE9268404.1"/>
    </source>
</evidence>
<dbReference type="Proteomes" id="UP000440367">
    <property type="component" value="Unassembled WGS sequence"/>
</dbReference>
<dbReference type="Proteomes" id="UP000486351">
    <property type="component" value="Unassembled WGS sequence"/>
</dbReference>
<sequence>MLALVTVIALPLVSCWASDGTYGAINEANASRNWTATCGHSPRINCAARSV</sequence>
<name>A0A6A3D915_9STRA</name>
<evidence type="ECO:0000313" key="5">
    <source>
        <dbReference type="EMBL" id="KAE9260895.1"/>
    </source>
</evidence>
<evidence type="ECO:0000313" key="4">
    <source>
        <dbReference type="EMBL" id="KAE9159817.1"/>
    </source>
</evidence>
<evidence type="ECO:0000313" key="11">
    <source>
        <dbReference type="Proteomes" id="UP000486351"/>
    </source>
</evidence>
<dbReference type="EMBL" id="QXGF01006246">
    <property type="protein sequence ID" value="KAE8918044.1"/>
    <property type="molecule type" value="Genomic_DNA"/>
</dbReference>
<evidence type="ECO:0000313" key="7">
    <source>
        <dbReference type="Proteomes" id="UP000429523"/>
    </source>
</evidence>
<accession>A0A6A3D915</accession>
<dbReference type="EMBL" id="QXFZ01006362">
    <property type="protein sequence ID" value="KAE9058812.1"/>
    <property type="molecule type" value="Genomic_DNA"/>
</dbReference>
<dbReference type="Proteomes" id="UP000441208">
    <property type="component" value="Unassembled WGS sequence"/>
</dbReference>
<dbReference type="EMBL" id="QXFY01006564">
    <property type="protein sequence ID" value="KAE9268404.1"/>
    <property type="molecule type" value="Genomic_DNA"/>
</dbReference>
<reference evidence="7 8" key="1">
    <citation type="submission" date="2018-08" db="EMBL/GenBank/DDBJ databases">
        <title>Genomic investigation of the strawberry pathogen Phytophthora fragariae indicates pathogenicity is determined by transcriptional variation in three key races.</title>
        <authorList>
            <person name="Adams T.M."/>
            <person name="Armitage A.D."/>
            <person name="Sobczyk M.K."/>
            <person name="Bates H.J."/>
            <person name="Dunwell J.M."/>
            <person name="Nellist C.F."/>
            <person name="Harrison R.J."/>
        </authorList>
    </citation>
    <scope>NUCLEOTIDE SEQUENCE [LARGE SCALE GENOMIC DNA]</scope>
    <source>
        <strain evidence="5 8">A4</strain>
        <strain evidence="4 9">BC-1</strain>
        <strain evidence="3 10">NOV-71</strain>
        <strain evidence="6 11">NOV-77</strain>
        <strain evidence="2 7">NOV-9</strain>
    </source>
</reference>
<dbReference type="AlphaFoldDB" id="A0A6A3D915"/>
<evidence type="ECO:0008006" key="12">
    <source>
        <dbReference type="Google" id="ProtNLM"/>
    </source>
</evidence>
<proteinExistence type="predicted"/>
<dbReference type="EMBL" id="QXGE01009301">
    <property type="protein sequence ID" value="KAE9260895.1"/>
    <property type="molecule type" value="Genomic_DNA"/>
</dbReference>
<feature type="signal peptide" evidence="1">
    <location>
        <begin position="1"/>
        <end position="17"/>
    </location>
</feature>
<dbReference type="Proteomes" id="UP000429523">
    <property type="component" value="Unassembled WGS sequence"/>
</dbReference>
<organism evidence="2 7">
    <name type="scientific">Phytophthora fragariae</name>
    <dbReference type="NCBI Taxonomy" id="53985"/>
    <lineage>
        <taxon>Eukaryota</taxon>
        <taxon>Sar</taxon>
        <taxon>Stramenopiles</taxon>
        <taxon>Oomycota</taxon>
        <taxon>Peronosporomycetes</taxon>
        <taxon>Peronosporales</taxon>
        <taxon>Peronosporaceae</taxon>
        <taxon>Phytophthora</taxon>
    </lineage>
</organism>
<evidence type="ECO:0000313" key="9">
    <source>
        <dbReference type="Proteomes" id="UP000440367"/>
    </source>
</evidence>
<dbReference type="EMBL" id="QXGD01008039">
    <property type="protein sequence ID" value="KAE9159817.1"/>
    <property type="molecule type" value="Genomic_DNA"/>
</dbReference>
<evidence type="ECO:0000313" key="2">
    <source>
        <dbReference type="EMBL" id="KAE8918044.1"/>
    </source>
</evidence>
<feature type="chain" id="PRO_5036379283" description="Pectate lyase" evidence="1">
    <location>
        <begin position="18"/>
        <end position="51"/>
    </location>
</feature>
<evidence type="ECO:0000313" key="10">
    <source>
        <dbReference type="Proteomes" id="UP000441208"/>
    </source>
</evidence>
<keyword evidence="1" id="KW-0732">Signal</keyword>
<dbReference type="Proteomes" id="UP000437068">
    <property type="component" value="Unassembled WGS sequence"/>
</dbReference>
<evidence type="ECO:0000256" key="1">
    <source>
        <dbReference type="SAM" id="SignalP"/>
    </source>
</evidence>
<evidence type="ECO:0000313" key="3">
    <source>
        <dbReference type="EMBL" id="KAE9058812.1"/>
    </source>
</evidence>
<evidence type="ECO:0000313" key="8">
    <source>
        <dbReference type="Proteomes" id="UP000437068"/>
    </source>
</evidence>
<comment type="caution">
    <text evidence="2">The sequence shown here is derived from an EMBL/GenBank/DDBJ whole genome shotgun (WGS) entry which is preliminary data.</text>
</comment>